<dbReference type="Proteomes" id="UP000232063">
    <property type="component" value="Chromosome"/>
</dbReference>
<feature type="transmembrane region" description="Helical" evidence="2">
    <location>
        <begin position="75"/>
        <end position="93"/>
    </location>
</feature>
<dbReference type="OrthoDB" id="392081at2"/>
<reference evidence="3 4" key="1">
    <citation type="submission" date="2017-11" db="EMBL/GenBank/DDBJ databases">
        <title>Genome sequence of Entomoplasma luminosum PIMN-1 (ATCC 49195).</title>
        <authorList>
            <person name="Lo W.-S."/>
            <person name="Gasparich G.E."/>
            <person name="Kuo C.-H."/>
        </authorList>
    </citation>
    <scope>NUCLEOTIDE SEQUENCE [LARGE SCALE GENOMIC DNA]</scope>
    <source>
        <strain evidence="3 4">PIMN-1</strain>
    </source>
</reference>
<dbReference type="KEGG" id="elj:ELUMI_v1c03890"/>
<feature type="transmembrane region" description="Helical" evidence="2">
    <location>
        <begin position="105"/>
        <end position="127"/>
    </location>
</feature>
<proteinExistence type="predicted"/>
<accession>A0A2K8NTN1</accession>
<keyword evidence="4" id="KW-1185">Reference proteome</keyword>
<organism evidence="3 4">
    <name type="scientific">Williamsoniiplasma luminosum</name>
    <dbReference type="NCBI Taxonomy" id="214888"/>
    <lineage>
        <taxon>Bacteria</taxon>
        <taxon>Bacillati</taxon>
        <taxon>Mycoplasmatota</taxon>
        <taxon>Mollicutes</taxon>
        <taxon>Entomoplasmatales</taxon>
        <taxon>Williamsoniiplasma</taxon>
    </lineage>
</organism>
<dbReference type="RefSeq" id="WP_025734142.1">
    <property type="nucleotide sequence ID" value="NZ_CP024963.1"/>
</dbReference>
<feature type="region of interest" description="Disordered" evidence="1">
    <location>
        <begin position="257"/>
        <end position="313"/>
    </location>
</feature>
<evidence type="ECO:0000256" key="2">
    <source>
        <dbReference type="SAM" id="Phobius"/>
    </source>
</evidence>
<feature type="compositionally biased region" description="Basic and acidic residues" evidence="1">
    <location>
        <begin position="257"/>
        <end position="278"/>
    </location>
</feature>
<feature type="region of interest" description="Disordered" evidence="1">
    <location>
        <begin position="144"/>
        <end position="203"/>
    </location>
</feature>
<evidence type="ECO:0000313" key="3">
    <source>
        <dbReference type="EMBL" id="ATZ17114.1"/>
    </source>
</evidence>
<sequence length="348" mass="38657">MQQTKFEGNYRTGIILIIVGAAITLAMAVVASVMFFFSLANVGLYASFMNSAQTGDFELITTTNPEMALVKKISFIFYMIVLIPNIINLIFASQSIKNKATDKKVLIAVLAIIFGGILGIIGGIMILCAPTSTGQCQPKVEIEIKPNPVEPKSDNKNDEVIKEQPTTEKPKPTQPKTEVKKPTAKKVEKTEKPKQLKAEVKKSTVKKVVKSTNLKPAKESNNNAHILTKDLIEKYAAELKKHEEADKLEREAHEKALAATNEKAEQEKMIKAREEAKAKKAQMSIQERTKIDGSDAISEPRSELQKHASSLREQAKELDIKLKDANLRNMTKKELIVYMKTVVIKINA</sequence>
<feature type="transmembrane region" description="Helical" evidence="2">
    <location>
        <begin position="12"/>
        <end position="40"/>
    </location>
</feature>
<keyword evidence="2" id="KW-0472">Membrane</keyword>
<keyword evidence="2" id="KW-1133">Transmembrane helix</keyword>
<name>A0A2K8NTN1_9MOLU</name>
<keyword evidence="2" id="KW-0812">Transmembrane</keyword>
<evidence type="ECO:0000313" key="4">
    <source>
        <dbReference type="Proteomes" id="UP000232063"/>
    </source>
</evidence>
<feature type="compositionally biased region" description="Basic and acidic residues" evidence="1">
    <location>
        <begin position="151"/>
        <end position="202"/>
    </location>
</feature>
<feature type="compositionally biased region" description="Basic and acidic residues" evidence="1">
    <location>
        <begin position="287"/>
        <end position="306"/>
    </location>
</feature>
<dbReference type="EMBL" id="CP024963">
    <property type="protein sequence ID" value="ATZ17114.1"/>
    <property type="molecule type" value="Genomic_DNA"/>
</dbReference>
<protein>
    <submittedName>
        <fullName evidence="3">Uncharacterized protein</fullName>
    </submittedName>
</protein>
<evidence type="ECO:0000256" key="1">
    <source>
        <dbReference type="SAM" id="MobiDB-lite"/>
    </source>
</evidence>
<dbReference type="AlphaFoldDB" id="A0A2K8NTN1"/>
<gene>
    <name evidence="3" type="ORF">ELUMI_v1c03890</name>
</gene>